<comment type="similarity">
    <text evidence="1 4">Belongs to the D-isomer specific 2-hydroxyacid dehydrogenase family.</text>
</comment>
<reference evidence="7 8" key="1">
    <citation type="submission" date="2024-08" db="EMBL/GenBank/DDBJ databases">
        <title>Whole-genome sequencing of halo(alkali)philic microorganisms from hypersaline lakes.</title>
        <authorList>
            <person name="Sorokin D.Y."/>
            <person name="Merkel A.Y."/>
            <person name="Messina E."/>
            <person name="Yakimov M."/>
        </authorList>
    </citation>
    <scope>NUCLEOTIDE SEQUENCE [LARGE SCALE GENOMIC DNA]</scope>
    <source>
        <strain evidence="7 8">Cl-TMA</strain>
    </source>
</reference>
<evidence type="ECO:0000256" key="2">
    <source>
        <dbReference type="ARBA" id="ARBA00023002"/>
    </source>
</evidence>
<evidence type="ECO:0000256" key="4">
    <source>
        <dbReference type="RuleBase" id="RU003719"/>
    </source>
</evidence>
<dbReference type="RefSeq" id="WP_373656678.1">
    <property type="nucleotide sequence ID" value="NZ_JBGUAW010000009.1"/>
</dbReference>
<dbReference type="PROSITE" id="PS00671">
    <property type="entry name" value="D_2_HYDROXYACID_DH_3"/>
    <property type="match status" value="1"/>
</dbReference>
<gene>
    <name evidence="7" type="ORF">ACERLL_13775</name>
</gene>
<dbReference type="PROSITE" id="PS00670">
    <property type="entry name" value="D_2_HYDROXYACID_DH_2"/>
    <property type="match status" value="1"/>
</dbReference>
<feature type="domain" description="D-isomer specific 2-hydroxyacid dehydrogenase NAD-binding" evidence="6">
    <location>
        <begin position="106"/>
        <end position="302"/>
    </location>
</feature>
<dbReference type="PANTHER" id="PTHR43026:SF1">
    <property type="entry name" value="2-HYDROXYACID DEHYDROGENASE HOMOLOG 1-RELATED"/>
    <property type="match status" value="1"/>
</dbReference>
<dbReference type="CDD" id="cd12187">
    <property type="entry name" value="LDH_like_1"/>
    <property type="match status" value="1"/>
</dbReference>
<keyword evidence="3" id="KW-0520">NAD</keyword>
<dbReference type="InterPro" id="IPR036291">
    <property type="entry name" value="NAD(P)-bd_dom_sf"/>
</dbReference>
<evidence type="ECO:0000313" key="7">
    <source>
        <dbReference type="EMBL" id="MFA9461889.1"/>
    </source>
</evidence>
<evidence type="ECO:0000256" key="1">
    <source>
        <dbReference type="ARBA" id="ARBA00005854"/>
    </source>
</evidence>
<dbReference type="InterPro" id="IPR058205">
    <property type="entry name" value="D-LDH-like"/>
</dbReference>
<dbReference type="SUPFAM" id="SSF52283">
    <property type="entry name" value="Formate/glycerate dehydrogenase catalytic domain-like"/>
    <property type="match status" value="1"/>
</dbReference>
<dbReference type="Gene3D" id="3.40.50.720">
    <property type="entry name" value="NAD(P)-binding Rossmann-like Domain"/>
    <property type="match status" value="2"/>
</dbReference>
<dbReference type="InterPro" id="IPR006139">
    <property type="entry name" value="D-isomer_2_OHA_DH_cat_dom"/>
</dbReference>
<dbReference type="Pfam" id="PF02826">
    <property type="entry name" value="2-Hacid_dh_C"/>
    <property type="match status" value="1"/>
</dbReference>
<dbReference type="Proteomes" id="UP001575181">
    <property type="component" value="Unassembled WGS sequence"/>
</dbReference>
<accession>A0ABV4TZ61</accession>
<sequence length="338" mass="37086">MRIAVFEVESWEAEALAELESEHWITYHREPLEAANAAEHADAEAVCTFIYSEIGPGVLAALPRLRVVTTRSTGHDHIDLAACRERGITVCNVPSYGENTVAEHVFGLLLTISHNLTEAIDRTRRGDFSPEGLEGFDLRGRTLGVVGTGAIGRHVLEIARGFGMERLAYDKYPDPEAAERLGFAYRDLDALLAHADVVSLHVPETPETHGLIGERAFACMKDGVVLINTARGGLVDVHALLQALASGKVRAAGLDVLPEEPVIREESEVLRSLFQREYDYRTLLADHVLLRMRNVFITPHSAFDTREALQRILDVTIANLRGFARDAPRSVVAGPVSG</sequence>
<keyword evidence="2 4" id="KW-0560">Oxidoreductase</keyword>
<dbReference type="SUPFAM" id="SSF51735">
    <property type="entry name" value="NAD(P)-binding Rossmann-fold domains"/>
    <property type="match status" value="1"/>
</dbReference>
<evidence type="ECO:0000259" key="6">
    <source>
        <dbReference type="Pfam" id="PF02826"/>
    </source>
</evidence>
<dbReference type="EMBL" id="JBGUAW010000009">
    <property type="protein sequence ID" value="MFA9461889.1"/>
    <property type="molecule type" value="Genomic_DNA"/>
</dbReference>
<organism evidence="7 8">
    <name type="scientific">Thiohalorhabdus methylotrophus</name>
    <dbReference type="NCBI Taxonomy" id="3242694"/>
    <lineage>
        <taxon>Bacteria</taxon>
        <taxon>Pseudomonadati</taxon>
        <taxon>Pseudomonadota</taxon>
        <taxon>Gammaproteobacteria</taxon>
        <taxon>Thiohalorhabdales</taxon>
        <taxon>Thiohalorhabdaceae</taxon>
        <taxon>Thiohalorhabdus</taxon>
    </lineage>
</organism>
<feature type="domain" description="D-isomer specific 2-hydroxyacid dehydrogenase catalytic" evidence="5">
    <location>
        <begin position="10"/>
        <end position="332"/>
    </location>
</feature>
<proteinExistence type="inferred from homology"/>
<keyword evidence="8" id="KW-1185">Reference proteome</keyword>
<dbReference type="InterPro" id="IPR006140">
    <property type="entry name" value="D-isomer_DH_NAD-bd"/>
</dbReference>
<dbReference type="InterPro" id="IPR029753">
    <property type="entry name" value="D-isomer_DH_CS"/>
</dbReference>
<protein>
    <submittedName>
        <fullName evidence="7">Hydroxyacid dehydrogenase</fullName>
    </submittedName>
</protein>
<comment type="caution">
    <text evidence="7">The sequence shown here is derived from an EMBL/GenBank/DDBJ whole genome shotgun (WGS) entry which is preliminary data.</text>
</comment>
<dbReference type="PANTHER" id="PTHR43026">
    <property type="entry name" value="2-HYDROXYACID DEHYDROGENASE HOMOLOG 1-RELATED"/>
    <property type="match status" value="1"/>
</dbReference>
<dbReference type="Pfam" id="PF00389">
    <property type="entry name" value="2-Hacid_dh"/>
    <property type="match status" value="1"/>
</dbReference>
<evidence type="ECO:0000256" key="3">
    <source>
        <dbReference type="ARBA" id="ARBA00023027"/>
    </source>
</evidence>
<name>A0ABV4TZ61_9GAMM</name>
<evidence type="ECO:0000313" key="8">
    <source>
        <dbReference type="Proteomes" id="UP001575181"/>
    </source>
</evidence>
<evidence type="ECO:0000259" key="5">
    <source>
        <dbReference type="Pfam" id="PF00389"/>
    </source>
</evidence>